<reference evidence="2 3" key="1">
    <citation type="journal article" date="2022" name="G3 (Bethesda)">
        <title>Whole-genome sequence and methylome profiling of the almond [Prunus dulcis (Mill.) D.A. Webb] cultivar 'Nonpareil'.</title>
        <authorList>
            <person name="D'Amico-Willman K.M."/>
            <person name="Ouma W.Z."/>
            <person name="Meulia T."/>
            <person name="Sideli G.M."/>
            <person name="Gradziel T.M."/>
            <person name="Fresnedo-Ramirez J."/>
        </authorList>
    </citation>
    <scope>NUCLEOTIDE SEQUENCE [LARGE SCALE GENOMIC DNA]</scope>
    <source>
        <strain evidence="2">Clone GOH B32 T37-40</strain>
    </source>
</reference>
<keyword evidence="3" id="KW-1185">Reference proteome</keyword>
<gene>
    <name evidence="2" type="ORF">L3X38_019379</name>
</gene>
<evidence type="ECO:0000313" key="3">
    <source>
        <dbReference type="Proteomes" id="UP001054821"/>
    </source>
</evidence>
<sequence length="141" mass="15578">MWPLPQYDSSIGPSRVESPSNAKLASSDLKSELVARHKSNLLITLLVAREKDPKCTFGASRHETHRATEIDLKVKQVCKLLDLHAPQSHKVQYSEDLVFLAFQTLLRPSKAITSGTPSLQSQNGGLSFYYLHSSFVCPGPS</sequence>
<dbReference type="EMBL" id="JAJFAZ020000003">
    <property type="protein sequence ID" value="KAI5340105.1"/>
    <property type="molecule type" value="Genomic_DNA"/>
</dbReference>
<proteinExistence type="predicted"/>
<organism evidence="2 3">
    <name type="scientific">Prunus dulcis</name>
    <name type="common">Almond</name>
    <name type="synonym">Amygdalus dulcis</name>
    <dbReference type="NCBI Taxonomy" id="3755"/>
    <lineage>
        <taxon>Eukaryota</taxon>
        <taxon>Viridiplantae</taxon>
        <taxon>Streptophyta</taxon>
        <taxon>Embryophyta</taxon>
        <taxon>Tracheophyta</taxon>
        <taxon>Spermatophyta</taxon>
        <taxon>Magnoliopsida</taxon>
        <taxon>eudicotyledons</taxon>
        <taxon>Gunneridae</taxon>
        <taxon>Pentapetalae</taxon>
        <taxon>rosids</taxon>
        <taxon>fabids</taxon>
        <taxon>Rosales</taxon>
        <taxon>Rosaceae</taxon>
        <taxon>Amygdaloideae</taxon>
        <taxon>Amygdaleae</taxon>
        <taxon>Prunus</taxon>
    </lineage>
</organism>
<dbReference type="AlphaFoldDB" id="A0AAD4ZBN1"/>
<comment type="caution">
    <text evidence="2">The sequence shown here is derived from an EMBL/GenBank/DDBJ whole genome shotgun (WGS) entry which is preliminary data.</text>
</comment>
<feature type="compositionally biased region" description="Polar residues" evidence="1">
    <location>
        <begin position="7"/>
        <end position="22"/>
    </location>
</feature>
<protein>
    <submittedName>
        <fullName evidence="2">Uncharacterized protein</fullName>
    </submittedName>
</protein>
<feature type="region of interest" description="Disordered" evidence="1">
    <location>
        <begin position="1"/>
        <end position="22"/>
    </location>
</feature>
<evidence type="ECO:0000256" key="1">
    <source>
        <dbReference type="SAM" id="MobiDB-lite"/>
    </source>
</evidence>
<name>A0AAD4ZBN1_PRUDU</name>
<accession>A0AAD4ZBN1</accession>
<evidence type="ECO:0000313" key="2">
    <source>
        <dbReference type="EMBL" id="KAI5340105.1"/>
    </source>
</evidence>
<dbReference type="Proteomes" id="UP001054821">
    <property type="component" value="Chromosome 3"/>
</dbReference>